<protein>
    <submittedName>
        <fullName evidence="1">Uncharacterized protein</fullName>
    </submittedName>
</protein>
<accession>A0A1L3KS72</accession>
<sequence length="133" mass="15240">MKLFYTRGMYQRDVQRIANALDKENVSHKKFLEVLPTFLAVIYASEPQKLHKYLEATEAATSRIIHAAQRAGTAPAAAVSEEIESENPVQLFYNELNALVQRKHNENLANVLSMDDNQNFKDMLKRYEIKEGV</sequence>
<dbReference type="EMBL" id="KY194792">
    <property type="protein sequence ID" value="APG80681.1"/>
    <property type="molecule type" value="Genomic_DNA"/>
</dbReference>
<organism evidence="1">
    <name type="scientific">uncultured microorganism</name>
    <dbReference type="NCBI Taxonomy" id="358574"/>
    <lineage>
        <taxon>unclassified sequences</taxon>
        <taxon>environmental samples</taxon>
    </lineage>
</organism>
<proteinExistence type="predicted"/>
<name>A0A1L3KS72_9ZZZZ</name>
<reference evidence="1" key="1">
    <citation type="submission" date="2016-11" db="EMBL/GenBank/DDBJ databases">
        <title>New CRISPR-Cas systems from uncultivated microbespotential reviewing scientists.</title>
        <authorList>
            <person name="Burstein D."/>
            <person name="Harrington L.B."/>
            <person name="Strutt S.C."/>
            <person name="Probst A.J."/>
            <person name="Anantharaman K."/>
            <person name="Thoman B.C."/>
            <person name="Doudna J.A."/>
            <person name="Banfield J.F."/>
        </authorList>
    </citation>
    <scope>NUCLEOTIDE SEQUENCE</scope>
</reference>
<dbReference type="AlphaFoldDB" id="A0A1L3KS72"/>
<evidence type="ECO:0000313" key="1">
    <source>
        <dbReference type="EMBL" id="APG80681.1"/>
    </source>
</evidence>